<dbReference type="PANTHER" id="PTHR46231:SF1">
    <property type="entry name" value="ANKYRIN REPEAT AND BTB_POZ DOMAIN-CONTAINING PROTEIN 1"/>
    <property type="match status" value="1"/>
</dbReference>
<dbReference type="OrthoDB" id="534632at2759"/>
<dbReference type="Pfam" id="PF00651">
    <property type="entry name" value="BTB"/>
    <property type="match status" value="1"/>
</dbReference>
<dbReference type="PROSITE" id="PS50097">
    <property type="entry name" value="BTB"/>
    <property type="match status" value="1"/>
</dbReference>
<keyword evidence="2" id="KW-0677">Repeat</keyword>
<evidence type="ECO:0000259" key="4">
    <source>
        <dbReference type="PROSITE" id="PS50097"/>
    </source>
</evidence>
<feature type="domain" description="BTB" evidence="4">
    <location>
        <begin position="3"/>
        <end position="74"/>
    </location>
</feature>
<evidence type="ECO:0000256" key="1">
    <source>
        <dbReference type="ARBA" id="ARBA00004906"/>
    </source>
</evidence>
<dbReference type="Gene3D" id="3.30.710.10">
    <property type="entry name" value="Potassium Channel Kv1.1, Chain A"/>
    <property type="match status" value="1"/>
</dbReference>
<name>A0A150G4N4_GONPE</name>
<dbReference type="InterPro" id="IPR000210">
    <property type="entry name" value="BTB/POZ_dom"/>
</dbReference>
<comment type="pathway">
    <text evidence="1">Protein modification; protein ubiquitination.</text>
</comment>
<keyword evidence="3" id="KW-0040">ANK repeat</keyword>
<dbReference type="GO" id="GO:0005737">
    <property type="term" value="C:cytoplasm"/>
    <property type="evidence" value="ECO:0007669"/>
    <property type="project" value="TreeGrafter"/>
</dbReference>
<sequence length="151" mass="16018">MASDVTLIAGGGGGGGARGRSFWSHSAILAARCPYFRRPFAHCSFAESAAPQLELPGVDPGVLAAVLRYIYTGDPGYLPRLPAAVLRPLAKLADRLLLPEMHDHAAARMVRFVAPGTVVDTMLWADGAGAGMEALRQRLYAAHRAEALQLP</sequence>
<evidence type="ECO:0000256" key="3">
    <source>
        <dbReference type="ARBA" id="ARBA00023043"/>
    </source>
</evidence>
<accession>A0A150G4N4</accession>
<dbReference type="SUPFAM" id="SSF54695">
    <property type="entry name" value="POZ domain"/>
    <property type="match status" value="1"/>
</dbReference>
<comment type="caution">
    <text evidence="5">The sequence shown here is derived from an EMBL/GenBank/DDBJ whole genome shotgun (WGS) entry which is preliminary data.</text>
</comment>
<dbReference type="STRING" id="33097.A0A150G4N4"/>
<evidence type="ECO:0000313" key="6">
    <source>
        <dbReference type="Proteomes" id="UP000075714"/>
    </source>
</evidence>
<dbReference type="InterPro" id="IPR044515">
    <property type="entry name" value="ABTB1"/>
</dbReference>
<dbReference type="Proteomes" id="UP000075714">
    <property type="component" value="Unassembled WGS sequence"/>
</dbReference>
<dbReference type="EMBL" id="LSYV01000063">
    <property type="protein sequence ID" value="KXZ44784.1"/>
    <property type="molecule type" value="Genomic_DNA"/>
</dbReference>
<reference evidence="6" key="1">
    <citation type="journal article" date="2016" name="Nat. Commun.">
        <title>The Gonium pectorale genome demonstrates co-option of cell cycle regulation during the evolution of multicellularity.</title>
        <authorList>
            <person name="Hanschen E.R."/>
            <person name="Marriage T.N."/>
            <person name="Ferris P.J."/>
            <person name="Hamaji T."/>
            <person name="Toyoda A."/>
            <person name="Fujiyama A."/>
            <person name="Neme R."/>
            <person name="Noguchi H."/>
            <person name="Minakuchi Y."/>
            <person name="Suzuki M."/>
            <person name="Kawai-Toyooka H."/>
            <person name="Smith D.R."/>
            <person name="Sparks H."/>
            <person name="Anderson J."/>
            <person name="Bakaric R."/>
            <person name="Luria V."/>
            <person name="Karger A."/>
            <person name="Kirschner M.W."/>
            <person name="Durand P.M."/>
            <person name="Michod R.E."/>
            <person name="Nozaki H."/>
            <person name="Olson B.J."/>
        </authorList>
    </citation>
    <scope>NUCLEOTIDE SEQUENCE [LARGE SCALE GENOMIC DNA]</scope>
    <source>
        <strain evidence="6">NIES-2863</strain>
    </source>
</reference>
<dbReference type="InterPro" id="IPR011333">
    <property type="entry name" value="SKP1/BTB/POZ_sf"/>
</dbReference>
<dbReference type="GO" id="GO:0000151">
    <property type="term" value="C:ubiquitin ligase complex"/>
    <property type="evidence" value="ECO:0007669"/>
    <property type="project" value="TreeGrafter"/>
</dbReference>
<gene>
    <name evidence="5" type="ORF">GPECTOR_62g899</name>
</gene>
<dbReference type="CDD" id="cd18186">
    <property type="entry name" value="BTB_POZ_ZBTB_KLHL-like"/>
    <property type="match status" value="1"/>
</dbReference>
<organism evidence="5 6">
    <name type="scientific">Gonium pectorale</name>
    <name type="common">Green alga</name>
    <dbReference type="NCBI Taxonomy" id="33097"/>
    <lineage>
        <taxon>Eukaryota</taxon>
        <taxon>Viridiplantae</taxon>
        <taxon>Chlorophyta</taxon>
        <taxon>core chlorophytes</taxon>
        <taxon>Chlorophyceae</taxon>
        <taxon>CS clade</taxon>
        <taxon>Chlamydomonadales</taxon>
        <taxon>Volvocaceae</taxon>
        <taxon>Gonium</taxon>
    </lineage>
</organism>
<keyword evidence="6" id="KW-1185">Reference proteome</keyword>
<dbReference type="PANTHER" id="PTHR46231">
    <property type="entry name" value="ANKYRIN REPEAT AND BTB/POZ DOMAIN-CONTAINING PROTEIN 1"/>
    <property type="match status" value="1"/>
</dbReference>
<evidence type="ECO:0000313" key="5">
    <source>
        <dbReference type="EMBL" id="KXZ44784.1"/>
    </source>
</evidence>
<dbReference type="AlphaFoldDB" id="A0A150G4N4"/>
<dbReference type="SMART" id="SM00225">
    <property type="entry name" value="BTB"/>
    <property type="match status" value="1"/>
</dbReference>
<protein>
    <recommendedName>
        <fullName evidence="4">BTB domain-containing protein</fullName>
    </recommendedName>
</protein>
<evidence type="ECO:0000256" key="2">
    <source>
        <dbReference type="ARBA" id="ARBA00022737"/>
    </source>
</evidence>
<proteinExistence type="predicted"/>